<dbReference type="InterPro" id="IPR042098">
    <property type="entry name" value="TauD-like_sf"/>
</dbReference>
<sequence length="274" mass="31376">MELKALSPSFGLEISNVNLRNIRADDMTQLKQLLYDNKLLVFRAQNLDHNSYLGFSEKLGDIAKYPFSSGLPDYPQIVQIKKHPDQTVNFSGMWHVDSTYLETPPDITILSPDITMLSADVTPPLGGDTVFSNATLVFEELSDEFKSILMSLKCNFVSDLHNQDRTKHLLKNEEKRVFHAIHSAIKKHPVTNKFSINVNEEHTHSFVGMSREESVPIINYLCDHLKKSEYTLRVKWETGSVAVWDNRAVQHHAVNDYTGHLRIMNRITLDDRII</sequence>
<dbReference type="InterPro" id="IPR051323">
    <property type="entry name" value="AtsK-like"/>
</dbReference>
<dbReference type="GO" id="GO:0016706">
    <property type="term" value="F:2-oxoglutarate-dependent dioxygenase activity"/>
    <property type="evidence" value="ECO:0007669"/>
    <property type="project" value="TreeGrafter"/>
</dbReference>
<evidence type="ECO:0000256" key="1">
    <source>
        <dbReference type="ARBA" id="ARBA00005896"/>
    </source>
</evidence>
<feature type="domain" description="TauD/TfdA-like" evidence="6">
    <location>
        <begin position="3"/>
        <end position="268"/>
    </location>
</feature>
<protein>
    <submittedName>
        <fullName evidence="7">TauD/TfdA family dioxygenase</fullName>
    </submittedName>
</protein>
<evidence type="ECO:0000256" key="2">
    <source>
        <dbReference type="ARBA" id="ARBA00022723"/>
    </source>
</evidence>
<evidence type="ECO:0000259" key="6">
    <source>
        <dbReference type="Pfam" id="PF02668"/>
    </source>
</evidence>
<keyword evidence="2" id="KW-0479">Metal-binding</keyword>
<name>A0AA42PVK6_9ENTR</name>
<dbReference type="RefSeq" id="WP_280030574.1">
    <property type="nucleotide sequence ID" value="NZ_JAOCAP010000046.1"/>
</dbReference>
<proteinExistence type="inferred from homology"/>
<keyword evidence="4" id="KW-0560">Oxidoreductase</keyword>
<dbReference type="PANTHER" id="PTHR30468">
    <property type="entry name" value="ALPHA-KETOGLUTARATE-DEPENDENT SULFONATE DIOXYGENASE"/>
    <property type="match status" value="1"/>
</dbReference>
<evidence type="ECO:0000256" key="4">
    <source>
        <dbReference type="ARBA" id="ARBA00023002"/>
    </source>
</evidence>
<evidence type="ECO:0000256" key="5">
    <source>
        <dbReference type="ARBA" id="ARBA00023004"/>
    </source>
</evidence>
<evidence type="ECO:0000313" key="8">
    <source>
        <dbReference type="Proteomes" id="UP001158416"/>
    </source>
</evidence>
<dbReference type="AlphaFoldDB" id="A0AA42PVK6"/>
<evidence type="ECO:0000256" key="3">
    <source>
        <dbReference type="ARBA" id="ARBA00022964"/>
    </source>
</evidence>
<dbReference type="SUPFAM" id="SSF51197">
    <property type="entry name" value="Clavaminate synthase-like"/>
    <property type="match status" value="1"/>
</dbReference>
<dbReference type="EMBL" id="JAOCAP010000046">
    <property type="protein sequence ID" value="MDH1321591.1"/>
    <property type="molecule type" value="Genomic_DNA"/>
</dbReference>
<dbReference type="Gene3D" id="3.60.130.10">
    <property type="entry name" value="Clavaminate synthase-like"/>
    <property type="match status" value="1"/>
</dbReference>
<dbReference type="GO" id="GO:0005737">
    <property type="term" value="C:cytoplasm"/>
    <property type="evidence" value="ECO:0007669"/>
    <property type="project" value="TreeGrafter"/>
</dbReference>
<dbReference type="InterPro" id="IPR003819">
    <property type="entry name" value="TauD/TfdA-like"/>
</dbReference>
<evidence type="ECO:0000313" key="7">
    <source>
        <dbReference type="EMBL" id="MDH1321591.1"/>
    </source>
</evidence>
<comment type="caution">
    <text evidence="7">The sequence shown here is derived from an EMBL/GenBank/DDBJ whole genome shotgun (WGS) entry which is preliminary data.</text>
</comment>
<keyword evidence="5" id="KW-0408">Iron</keyword>
<dbReference type="GO" id="GO:0046872">
    <property type="term" value="F:metal ion binding"/>
    <property type="evidence" value="ECO:0007669"/>
    <property type="project" value="UniProtKB-KW"/>
</dbReference>
<gene>
    <name evidence="7" type="ORF">N5C39_24920</name>
</gene>
<reference evidence="7" key="1">
    <citation type="submission" date="2022-09" db="EMBL/GenBank/DDBJ databases">
        <title>Intensive care unit water sources are persistently colonized with multi-drug resistant bacteria and are the site of extensive horizontal gene transfer of antibiotic resistance genes.</title>
        <authorList>
            <person name="Diorio-Toth L."/>
        </authorList>
    </citation>
    <scope>NUCLEOTIDE SEQUENCE</scope>
    <source>
        <strain evidence="7">GD03936</strain>
    </source>
</reference>
<dbReference type="Proteomes" id="UP001158416">
    <property type="component" value="Unassembled WGS sequence"/>
</dbReference>
<dbReference type="PANTHER" id="PTHR30468:SF1">
    <property type="entry name" value="ALPHA-KETOGLUTARATE-DEPENDENT SULFONATE DIOXYGENASE"/>
    <property type="match status" value="1"/>
</dbReference>
<organism evidence="7 8">
    <name type="scientific">Enterobacter bugandensis</name>
    <dbReference type="NCBI Taxonomy" id="881260"/>
    <lineage>
        <taxon>Bacteria</taxon>
        <taxon>Pseudomonadati</taxon>
        <taxon>Pseudomonadota</taxon>
        <taxon>Gammaproteobacteria</taxon>
        <taxon>Enterobacterales</taxon>
        <taxon>Enterobacteriaceae</taxon>
        <taxon>Enterobacter</taxon>
    </lineage>
</organism>
<accession>A0AA42PVK6</accession>
<dbReference type="Pfam" id="PF02668">
    <property type="entry name" value="TauD"/>
    <property type="match status" value="1"/>
</dbReference>
<comment type="similarity">
    <text evidence="1">Belongs to the TfdA dioxygenase family.</text>
</comment>
<keyword evidence="3 7" id="KW-0223">Dioxygenase</keyword>